<dbReference type="RefSeq" id="WP_109279043.1">
    <property type="nucleotide sequence ID" value="NZ_JBFAUK010000025.1"/>
</dbReference>
<keyword evidence="2" id="KW-0597">Phosphoprotein</keyword>
<name>A0ABV3K3X9_STRON</name>
<dbReference type="Pfam" id="PF00550">
    <property type="entry name" value="PP-binding"/>
    <property type="match status" value="1"/>
</dbReference>
<dbReference type="InterPro" id="IPR009081">
    <property type="entry name" value="PP-bd_ACP"/>
</dbReference>
<dbReference type="PROSITE" id="PS00012">
    <property type="entry name" value="PHOSPHOPANTETHEINE"/>
    <property type="match status" value="1"/>
</dbReference>
<protein>
    <submittedName>
        <fullName evidence="4">Phosphopantetheine-binding protein</fullName>
    </submittedName>
</protein>
<feature type="domain" description="Carrier" evidence="3">
    <location>
        <begin position="3"/>
        <end position="80"/>
    </location>
</feature>
<evidence type="ECO:0000256" key="2">
    <source>
        <dbReference type="ARBA" id="ARBA00022553"/>
    </source>
</evidence>
<evidence type="ECO:0000256" key="1">
    <source>
        <dbReference type="ARBA" id="ARBA00022450"/>
    </source>
</evidence>
<keyword evidence="5" id="KW-1185">Reference proteome</keyword>
<reference evidence="4 5" key="1">
    <citation type="submission" date="2024-06" db="EMBL/GenBank/DDBJ databases">
        <title>The Natural Products Discovery Center: Release of the First 8490 Sequenced Strains for Exploring Actinobacteria Biosynthetic Diversity.</title>
        <authorList>
            <person name="Kalkreuter E."/>
            <person name="Kautsar S.A."/>
            <person name="Yang D."/>
            <person name="Bader C.D."/>
            <person name="Teijaro C.N."/>
            <person name="Fluegel L."/>
            <person name="Davis C.M."/>
            <person name="Simpson J.R."/>
            <person name="Lauterbach L."/>
            <person name="Steele A.D."/>
            <person name="Gui C."/>
            <person name="Meng S."/>
            <person name="Li G."/>
            <person name="Viehrig K."/>
            <person name="Ye F."/>
            <person name="Su P."/>
            <person name="Kiefer A.F."/>
            <person name="Nichols A."/>
            <person name="Cepeda A.J."/>
            <person name="Yan W."/>
            <person name="Fan B."/>
            <person name="Jiang Y."/>
            <person name="Adhikari A."/>
            <person name="Zheng C.-J."/>
            <person name="Schuster L."/>
            <person name="Cowan T.M."/>
            <person name="Smanski M.J."/>
            <person name="Chevrette M.G."/>
            <person name="De Carvalho L.P.S."/>
            <person name="Shen B."/>
        </authorList>
    </citation>
    <scope>NUCLEOTIDE SEQUENCE [LARGE SCALE GENOMIC DNA]</scope>
    <source>
        <strain evidence="4 5">NPDC052347</strain>
    </source>
</reference>
<organism evidence="4 5">
    <name type="scientific">Streptomyces orinoci</name>
    <name type="common">Streptoverticillium orinoci</name>
    <dbReference type="NCBI Taxonomy" id="67339"/>
    <lineage>
        <taxon>Bacteria</taxon>
        <taxon>Bacillati</taxon>
        <taxon>Actinomycetota</taxon>
        <taxon>Actinomycetes</taxon>
        <taxon>Kitasatosporales</taxon>
        <taxon>Streptomycetaceae</taxon>
        <taxon>Streptomyces</taxon>
    </lineage>
</organism>
<evidence type="ECO:0000259" key="3">
    <source>
        <dbReference type="PROSITE" id="PS50075"/>
    </source>
</evidence>
<keyword evidence="1" id="KW-0596">Phosphopantetheine</keyword>
<proteinExistence type="predicted"/>
<evidence type="ECO:0000313" key="5">
    <source>
        <dbReference type="Proteomes" id="UP001552594"/>
    </source>
</evidence>
<dbReference type="EMBL" id="JBFAUK010000025">
    <property type="protein sequence ID" value="MEV5509858.1"/>
    <property type="molecule type" value="Genomic_DNA"/>
</dbReference>
<dbReference type="Proteomes" id="UP001552594">
    <property type="component" value="Unassembled WGS sequence"/>
</dbReference>
<dbReference type="PROSITE" id="PS50075">
    <property type="entry name" value="CARRIER"/>
    <property type="match status" value="1"/>
</dbReference>
<dbReference type="InterPro" id="IPR036736">
    <property type="entry name" value="ACP-like_sf"/>
</dbReference>
<sequence length="80" mass="8900">MLSDRMAELRDMAADIFTVEPEEVERAGSFAEDLGADSLLAVELLSRIEQRYGVMIEASDLEKMTDLRSTYKVVADAAGW</sequence>
<dbReference type="SUPFAM" id="SSF47336">
    <property type="entry name" value="ACP-like"/>
    <property type="match status" value="1"/>
</dbReference>
<accession>A0ABV3K3X9</accession>
<dbReference type="InterPro" id="IPR006162">
    <property type="entry name" value="Ppantetheine_attach_site"/>
</dbReference>
<gene>
    <name evidence="4" type="ORF">AB0L16_26040</name>
</gene>
<dbReference type="Gene3D" id="1.10.1200.10">
    <property type="entry name" value="ACP-like"/>
    <property type="match status" value="1"/>
</dbReference>
<comment type="caution">
    <text evidence="4">The sequence shown here is derived from an EMBL/GenBank/DDBJ whole genome shotgun (WGS) entry which is preliminary data.</text>
</comment>
<evidence type="ECO:0000313" key="4">
    <source>
        <dbReference type="EMBL" id="MEV5509858.1"/>
    </source>
</evidence>